<feature type="region of interest" description="Disordered" evidence="1">
    <location>
        <begin position="368"/>
        <end position="391"/>
    </location>
</feature>
<feature type="compositionally biased region" description="Basic and acidic residues" evidence="1">
    <location>
        <begin position="652"/>
        <end position="677"/>
    </location>
</feature>
<organism evidence="2 3">
    <name type="scientific">Meristemomyces frigidus</name>
    <dbReference type="NCBI Taxonomy" id="1508187"/>
    <lineage>
        <taxon>Eukaryota</taxon>
        <taxon>Fungi</taxon>
        <taxon>Dikarya</taxon>
        <taxon>Ascomycota</taxon>
        <taxon>Pezizomycotina</taxon>
        <taxon>Dothideomycetes</taxon>
        <taxon>Dothideomycetidae</taxon>
        <taxon>Mycosphaerellales</taxon>
        <taxon>Teratosphaeriaceae</taxon>
        <taxon>Meristemomyces</taxon>
    </lineage>
</organism>
<protein>
    <submittedName>
        <fullName evidence="2">Uncharacterized protein</fullName>
    </submittedName>
</protein>
<sequence>MAHLLPKQPRAQNLSPETPRRASAKRNYDGMDDNNSDASEYLPATKGRKRARTSFTHTGPGECPATKAKRAKRQRTTDSKRKSNDKVNLDEHSNSFMSTLAHITHRNGAPSRPPHGTARQEGYDRIIKQWAQLQTENQELKYKLSNCDNEVKKAQLDGILRVEGESKKVQQLALKYKRLQSSYGEVSKQAGEKDNAITQLTATLKVVKDSSLGLRQSVTALMSQVSRHQSEAQGYEDVILTAQEDIEALRSIDIEMRMEQERAKERRDTLPPAYGSLPDDTFTWECAHVEEAVDSGTVTIAILKHVVRSEFMKDIQKMREKQNELRGSMCLHRADMQYVLGLHVAFGFLCGNIESVLDRATVCPNEVAPHKSRDQKVKQSSDSNQRSAPHRVEHNSARLAFIADRIAKLLLDMATRLIAALELRPLDVGGVITPVDKNEIALYWSLLDTILVKALRCLLRSTSRKSAAKMAIETCITMQTYQAQVRFLQDSMGSMRMRANVGYYGPLAKFGEGKYLVETGEWLSDQLEVWRAIAANGSDEAQLADEEREDDILSERPLGVSLEDHRPSIGPAALIPGGITALTAEPVARAAEEPSMNQARFPHVRSTASITPFSGGSAAQVHANCGLSTEAFLARMQATYFGPTQYASGPVAHEHTEGETRAIDSDHEELSSDKPGSESESDNESIKRESDEYDSYEEDDHDHDEGFDNADDVDGAECLVRTPVEHITVTMDAEQRMVAPPAFPHPVPAGWSGNGES</sequence>
<feature type="region of interest" description="Disordered" evidence="1">
    <location>
        <begin position="738"/>
        <end position="757"/>
    </location>
</feature>
<evidence type="ECO:0000256" key="1">
    <source>
        <dbReference type="SAM" id="MobiDB-lite"/>
    </source>
</evidence>
<evidence type="ECO:0000313" key="2">
    <source>
        <dbReference type="EMBL" id="KAK5116742.1"/>
    </source>
</evidence>
<dbReference type="Proteomes" id="UP001310890">
    <property type="component" value="Unassembled WGS sequence"/>
</dbReference>
<reference evidence="2" key="1">
    <citation type="submission" date="2023-08" db="EMBL/GenBank/DDBJ databases">
        <title>Black Yeasts Isolated from many extreme environments.</title>
        <authorList>
            <person name="Coleine C."/>
            <person name="Stajich J.E."/>
            <person name="Selbmann L."/>
        </authorList>
    </citation>
    <scope>NUCLEOTIDE SEQUENCE</scope>
    <source>
        <strain evidence="2">CCFEE 5401</strain>
    </source>
</reference>
<proteinExistence type="predicted"/>
<gene>
    <name evidence="2" type="ORF">LTR62_007416</name>
</gene>
<feature type="compositionally biased region" description="Acidic residues" evidence="1">
    <location>
        <begin position="691"/>
        <end position="715"/>
    </location>
</feature>
<feature type="region of interest" description="Disordered" evidence="1">
    <location>
        <begin position="1"/>
        <end position="91"/>
    </location>
</feature>
<name>A0AAN7TQ53_9PEZI</name>
<evidence type="ECO:0000313" key="3">
    <source>
        <dbReference type="Proteomes" id="UP001310890"/>
    </source>
</evidence>
<accession>A0AAN7TQ53</accession>
<feature type="compositionally biased region" description="Basic and acidic residues" evidence="1">
    <location>
        <begin position="368"/>
        <end position="379"/>
    </location>
</feature>
<comment type="caution">
    <text evidence="2">The sequence shown here is derived from an EMBL/GenBank/DDBJ whole genome shotgun (WGS) entry which is preliminary data.</text>
</comment>
<feature type="region of interest" description="Disordered" evidence="1">
    <location>
        <begin position="645"/>
        <end position="718"/>
    </location>
</feature>
<dbReference type="EMBL" id="JAVRRL010000007">
    <property type="protein sequence ID" value="KAK5116742.1"/>
    <property type="molecule type" value="Genomic_DNA"/>
</dbReference>
<dbReference type="Gene3D" id="1.10.287.1490">
    <property type="match status" value="1"/>
</dbReference>
<feature type="compositionally biased region" description="Basic and acidic residues" evidence="1">
    <location>
        <begin position="75"/>
        <end position="91"/>
    </location>
</feature>
<dbReference type="AlphaFoldDB" id="A0AAN7TQ53"/>